<dbReference type="Proteomes" id="UP001153365">
    <property type="component" value="Unassembled WGS sequence"/>
</dbReference>
<keyword evidence="2" id="KW-1185">Reference proteome</keyword>
<dbReference type="AlphaFoldDB" id="A0AAV0B3N3"/>
<protein>
    <submittedName>
        <fullName evidence="1">Uncharacterized protein</fullName>
    </submittedName>
</protein>
<accession>A0AAV0B3N3</accession>
<sequence>MSDKEDENQSQKANIPKLNGDNVMMWNMRIQSPLLQKSLPPHCPSDKEKARSCGSDNICTTSPLNPLHDFKGDMKTYIRECQRLMNQLAIVCIDIPDDVLSYRILAKLCYDSRDVEELVKRNDGDVGDNKNIEGKDDAISASPDKCTWAEVVKATTTRYNHHVDAILMNENMIKNPNQVLLKLSEVVHIEEARKRENLDQE</sequence>
<organism evidence="1 2">
    <name type="scientific">Phakopsora pachyrhizi</name>
    <name type="common">Asian soybean rust disease fungus</name>
    <dbReference type="NCBI Taxonomy" id="170000"/>
    <lineage>
        <taxon>Eukaryota</taxon>
        <taxon>Fungi</taxon>
        <taxon>Dikarya</taxon>
        <taxon>Basidiomycota</taxon>
        <taxon>Pucciniomycotina</taxon>
        <taxon>Pucciniomycetes</taxon>
        <taxon>Pucciniales</taxon>
        <taxon>Phakopsoraceae</taxon>
        <taxon>Phakopsora</taxon>
    </lineage>
</organism>
<gene>
    <name evidence="1" type="ORF">PPACK8108_LOCUS10603</name>
</gene>
<feature type="non-terminal residue" evidence="1">
    <location>
        <position position="201"/>
    </location>
</feature>
<reference evidence="1" key="1">
    <citation type="submission" date="2022-06" db="EMBL/GenBank/DDBJ databases">
        <authorList>
            <consortium name="SYNGENTA / RWTH Aachen University"/>
        </authorList>
    </citation>
    <scope>NUCLEOTIDE SEQUENCE</scope>
</reference>
<evidence type="ECO:0000313" key="2">
    <source>
        <dbReference type="Proteomes" id="UP001153365"/>
    </source>
</evidence>
<name>A0AAV0B3N3_PHAPC</name>
<proteinExistence type="predicted"/>
<dbReference type="EMBL" id="CALTRL010002371">
    <property type="protein sequence ID" value="CAH7675579.1"/>
    <property type="molecule type" value="Genomic_DNA"/>
</dbReference>
<evidence type="ECO:0000313" key="1">
    <source>
        <dbReference type="EMBL" id="CAH7675579.1"/>
    </source>
</evidence>
<comment type="caution">
    <text evidence="1">The sequence shown here is derived from an EMBL/GenBank/DDBJ whole genome shotgun (WGS) entry which is preliminary data.</text>
</comment>